<evidence type="ECO:0000259" key="2">
    <source>
        <dbReference type="PROSITE" id="PS51387"/>
    </source>
</evidence>
<evidence type="ECO:0000313" key="4">
    <source>
        <dbReference type="Proteomes" id="UP000219336"/>
    </source>
</evidence>
<keyword evidence="4" id="KW-1185">Reference proteome</keyword>
<dbReference type="InterPro" id="IPR010031">
    <property type="entry name" value="FAD_lactone_oxidase-like"/>
</dbReference>
<keyword evidence="1" id="KW-0274">FAD</keyword>
<dbReference type="EC" id="1.-.-.-" evidence="3"/>
<evidence type="ECO:0000313" key="3">
    <source>
        <dbReference type="EMBL" id="SNX49767.1"/>
    </source>
</evidence>
<dbReference type="InterPro" id="IPR016169">
    <property type="entry name" value="FAD-bd_PCMH_sub2"/>
</dbReference>
<name>A0A240EM47_9VIBR</name>
<dbReference type="GO" id="GO:0016899">
    <property type="term" value="F:oxidoreductase activity, acting on the CH-OH group of donors, oxygen as acceptor"/>
    <property type="evidence" value="ECO:0007669"/>
    <property type="project" value="InterPro"/>
</dbReference>
<dbReference type="Pfam" id="PF01565">
    <property type="entry name" value="FAD_binding_4"/>
    <property type="match status" value="1"/>
</dbReference>
<dbReference type="Proteomes" id="UP000219336">
    <property type="component" value="Unassembled WGS sequence"/>
</dbReference>
<dbReference type="PANTHER" id="PTHR43762">
    <property type="entry name" value="L-GULONOLACTONE OXIDASE"/>
    <property type="match status" value="1"/>
</dbReference>
<feature type="domain" description="FAD-binding PCMH-type" evidence="2">
    <location>
        <begin position="1"/>
        <end position="178"/>
    </location>
</feature>
<sequence>MKIGSWGRFPYSKNSVQPIDWLTQIPTVIDSFDETYLPFGNGRSYGDSCLSENGNAFGVRNSNRFLSVDWETGIIRAEAGVLLSEILELSVPRGWFLASTPGTKLITLGGAVANDVHGKNHHVAGTFGLHVRKFGLYRSEQGLVECSASKNKELFNATVGGLGLTGIILWVELQLRPISSSMIDSQNIKFSNLDDFFSLSREIDEKFDYTVAWVDCVSKGSNLGRGIYMVGNHMERGTLELPKSTKLSVPVDLPFSLVNPLTLKAFNAFYYNKQLSKKVNKLVSYEPFFYPLDSITEWNRIYGKSGFQQYQCVIPENNAQDAMKEILTTISTKGFGSFLAVLKRCGDINSPGILSFPMEGATLALDFPQVKGKTNQLFDQLDSIVSQAGGRLYPAKDAHMSGEFFRDSYSNWEIVEGFRDPRIMSKFWHRVTR</sequence>
<dbReference type="InterPro" id="IPR016166">
    <property type="entry name" value="FAD-bd_PCMH"/>
</dbReference>
<dbReference type="AlphaFoldDB" id="A0A240EM47"/>
<dbReference type="Gene3D" id="3.30.465.10">
    <property type="match status" value="1"/>
</dbReference>
<dbReference type="OrthoDB" id="143770at2"/>
<protein>
    <submittedName>
        <fullName evidence="3">Putative decaprenylphosphoryl-beta-D-ribose oxidase</fullName>
        <ecNumber evidence="3">1.-.-.-</ecNumber>
    </submittedName>
</protein>
<keyword evidence="3" id="KW-0560">Oxidoreductase</keyword>
<dbReference type="RefSeq" id="WP_096994771.1">
    <property type="nucleotide sequence ID" value="NZ_JBHSII010000001.1"/>
</dbReference>
<keyword evidence="1" id="KW-0285">Flavoprotein</keyword>
<dbReference type="PROSITE" id="PS51387">
    <property type="entry name" value="FAD_PCMH"/>
    <property type="match status" value="1"/>
</dbReference>
<dbReference type="GO" id="GO:0071949">
    <property type="term" value="F:FAD binding"/>
    <property type="evidence" value="ECO:0007669"/>
    <property type="project" value="InterPro"/>
</dbReference>
<accession>A0A240EM47</accession>
<organism evidence="3 4">
    <name type="scientific">Vibrio thalassae</name>
    <dbReference type="NCBI Taxonomy" id="1243014"/>
    <lineage>
        <taxon>Bacteria</taxon>
        <taxon>Pseudomonadati</taxon>
        <taxon>Pseudomonadota</taxon>
        <taxon>Gammaproteobacteria</taxon>
        <taxon>Vibrionales</taxon>
        <taxon>Vibrionaceae</taxon>
        <taxon>Vibrio</taxon>
    </lineage>
</organism>
<dbReference type="EMBL" id="OANU01000073">
    <property type="protein sequence ID" value="SNX49767.1"/>
    <property type="molecule type" value="Genomic_DNA"/>
</dbReference>
<proteinExistence type="predicted"/>
<evidence type="ECO:0000256" key="1">
    <source>
        <dbReference type="ARBA" id="ARBA00022827"/>
    </source>
</evidence>
<dbReference type="InterPro" id="IPR036318">
    <property type="entry name" value="FAD-bd_PCMH-like_sf"/>
</dbReference>
<gene>
    <name evidence="3" type="primary">dprE1</name>
    <name evidence="3" type="ORF">VTH8203_03415</name>
</gene>
<dbReference type="PANTHER" id="PTHR43762:SF1">
    <property type="entry name" value="D-ARABINONO-1,4-LACTONE OXIDASE"/>
    <property type="match status" value="1"/>
</dbReference>
<reference evidence="4" key="1">
    <citation type="submission" date="2016-06" db="EMBL/GenBank/DDBJ databases">
        <authorList>
            <person name="Rodrigo-Torres L."/>
            <person name="Arahal R.D."/>
            <person name="Lucena T."/>
        </authorList>
    </citation>
    <scope>NUCLEOTIDE SEQUENCE [LARGE SCALE GENOMIC DNA]</scope>
    <source>
        <strain evidence="4">CECT8203</strain>
    </source>
</reference>
<dbReference type="InterPro" id="IPR006094">
    <property type="entry name" value="Oxid_FAD_bind_N"/>
</dbReference>
<dbReference type="SUPFAM" id="SSF56176">
    <property type="entry name" value="FAD-binding/transporter-associated domain-like"/>
    <property type="match status" value="1"/>
</dbReference>